<keyword evidence="1" id="KW-0808">Transferase</keyword>
<evidence type="ECO:0000313" key="1">
    <source>
        <dbReference type="EMBL" id="GES76062.1"/>
    </source>
</evidence>
<dbReference type="OrthoDB" id="2441719at2759"/>
<name>A0A8H3KUB2_9GLOM</name>
<organism evidence="1 2">
    <name type="scientific">Rhizophagus clarus</name>
    <dbReference type="NCBI Taxonomy" id="94130"/>
    <lineage>
        <taxon>Eukaryota</taxon>
        <taxon>Fungi</taxon>
        <taxon>Fungi incertae sedis</taxon>
        <taxon>Mucoromycota</taxon>
        <taxon>Glomeromycotina</taxon>
        <taxon>Glomeromycetes</taxon>
        <taxon>Glomerales</taxon>
        <taxon>Glomeraceae</taxon>
        <taxon>Rhizophagus</taxon>
    </lineage>
</organism>
<sequence length="159" mass="18953">MSLKLSKLNGVHSLRFYGLTKRFGNSRIYDDFKNCRVREFSFYNTLWKDKLFYLTWLLVELKSLHKLEFEKGTHEIYKKLSCKYMDDNSNQRPTASHFGEADKEMPNISTLYDKNLDAIYTSRTFTFNNLTNPVNSFIITSYLDDDETIEIFKIFNYLI</sequence>
<keyword evidence="1" id="KW-0418">Kinase</keyword>
<comment type="caution">
    <text evidence="1">The sequence shown here is derived from an EMBL/GenBank/DDBJ whole genome shotgun (WGS) entry which is preliminary data.</text>
</comment>
<protein>
    <submittedName>
        <fullName evidence="1">Kinase-like domain-containing protein</fullName>
    </submittedName>
</protein>
<dbReference type="AlphaFoldDB" id="A0A8H3KUB2"/>
<evidence type="ECO:0000313" key="2">
    <source>
        <dbReference type="Proteomes" id="UP000615446"/>
    </source>
</evidence>
<gene>
    <name evidence="1" type="ORF">RCL2_000346500</name>
</gene>
<reference evidence="1" key="1">
    <citation type="submission" date="2019-10" db="EMBL/GenBank/DDBJ databases">
        <title>Conservation and host-specific expression of non-tandemly repeated heterogenous ribosome RNA gene in arbuscular mycorrhizal fungi.</title>
        <authorList>
            <person name="Maeda T."/>
            <person name="Kobayashi Y."/>
            <person name="Nakagawa T."/>
            <person name="Ezawa T."/>
            <person name="Yamaguchi K."/>
            <person name="Bino T."/>
            <person name="Nishimoto Y."/>
            <person name="Shigenobu S."/>
            <person name="Kawaguchi M."/>
        </authorList>
    </citation>
    <scope>NUCLEOTIDE SEQUENCE</scope>
    <source>
        <strain evidence="1">HR1</strain>
    </source>
</reference>
<dbReference type="EMBL" id="BLAL01000018">
    <property type="protein sequence ID" value="GES76062.1"/>
    <property type="molecule type" value="Genomic_DNA"/>
</dbReference>
<dbReference type="GO" id="GO:0016301">
    <property type="term" value="F:kinase activity"/>
    <property type="evidence" value="ECO:0007669"/>
    <property type="project" value="UniProtKB-KW"/>
</dbReference>
<accession>A0A8H3KUB2</accession>
<dbReference type="Proteomes" id="UP000615446">
    <property type="component" value="Unassembled WGS sequence"/>
</dbReference>
<proteinExistence type="predicted"/>